<name>A0ABY4GFN4_9BACT</name>
<gene>
    <name evidence="1" type="ORF">MUN86_30070</name>
</gene>
<reference evidence="1" key="1">
    <citation type="submission" date="2022-04" db="EMBL/GenBank/DDBJ databases">
        <title>Hymenobacter sp. isolated from the air.</title>
        <authorList>
            <person name="Won M."/>
            <person name="Lee C.-M."/>
            <person name="Woen H.-Y."/>
            <person name="Kwon S.-W."/>
        </authorList>
    </citation>
    <scope>NUCLEOTIDE SEQUENCE</scope>
    <source>
        <strain evidence="1">5420S-77</strain>
        <plasmid evidence="1">unnamed7</plasmid>
    </source>
</reference>
<keyword evidence="1" id="KW-0614">Plasmid</keyword>
<evidence type="ECO:0000313" key="2">
    <source>
        <dbReference type="Proteomes" id="UP000830401"/>
    </source>
</evidence>
<evidence type="ECO:0000313" key="1">
    <source>
        <dbReference type="EMBL" id="UOQ69760.1"/>
    </source>
</evidence>
<dbReference type="RefSeq" id="WP_245127608.1">
    <property type="nucleotide sequence ID" value="NZ_CP095068.1"/>
</dbReference>
<accession>A0ABY4GFN4</accession>
<dbReference type="Proteomes" id="UP000830401">
    <property type="component" value="Plasmid unnamed7"/>
</dbReference>
<geneLocation type="plasmid" evidence="1 2">
    <name>unnamed7</name>
</geneLocation>
<keyword evidence="2" id="KW-1185">Reference proteome</keyword>
<dbReference type="EMBL" id="CP095068">
    <property type="protein sequence ID" value="UOQ69760.1"/>
    <property type="molecule type" value="Genomic_DNA"/>
</dbReference>
<protein>
    <submittedName>
        <fullName evidence="1">Uncharacterized protein</fullName>
    </submittedName>
</protein>
<organism evidence="1 2">
    <name type="scientific">Hymenobacter volaticus</name>
    <dbReference type="NCBI Taxonomy" id="2932254"/>
    <lineage>
        <taxon>Bacteria</taxon>
        <taxon>Pseudomonadati</taxon>
        <taxon>Bacteroidota</taxon>
        <taxon>Cytophagia</taxon>
        <taxon>Cytophagales</taxon>
        <taxon>Hymenobacteraceae</taxon>
        <taxon>Hymenobacter</taxon>
    </lineage>
</organism>
<proteinExistence type="predicted"/>
<sequence length="48" mass="5139">MTARDAHVAPRENILFGVSPIRRSWWVPPVTSGLLGATGNAVHPVSNC</sequence>